<dbReference type="PANTHER" id="PTHR46689">
    <property type="entry name" value="MEMBRANE PROTEIN, PUTATIVE-RELATED"/>
    <property type="match status" value="1"/>
</dbReference>
<proteinExistence type="predicted"/>
<keyword evidence="3" id="KW-1185">Reference proteome</keyword>
<name>A0A447IQR4_9RHOB</name>
<dbReference type="SUPFAM" id="SSF56300">
    <property type="entry name" value="Metallo-dependent phosphatases"/>
    <property type="match status" value="1"/>
</dbReference>
<reference evidence="2 3" key="1">
    <citation type="submission" date="2018-12" db="EMBL/GenBank/DDBJ databases">
        <authorList>
            <person name="Criscuolo A."/>
        </authorList>
    </citation>
    <scope>NUCLEOTIDE SEQUENCE [LARGE SCALE GENOMIC DNA]</scope>
    <source>
        <strain evidence="2">ACIP1116241</strain>
    </source>
</reference>
<organism evidence="2 3">
    <name type="scientific">Paracoccus haematequi</name>
    <dbReference type="NCBI Taxonomy" id="2491866"/>
    <lineage>
        <taxon>Bacteria</taxon>
        <taxon>Pseudomonadati</taxon>
        <taxon>Pseudomonadota</taxon>
        <taxon>Alphaproteobacteria</taxon>
        <taxon>Rhodobacterales</taxon>
        <taxon>Paracoccaceae</taxon>
        <taxon>Paracoccus</taxon>
    </lineage>
</organism>
<gene>
    <name evidence="2" type="ORF">PARHAE_03081</name>
</gene>
<dbReference type="CDD" id="cd07389">
    <property type="entry name" value="MPP_PhoD"/>
    <property type="match status" value="1"/>
</dbReference>
<dbReference type="InterPro" id="IPR029052">
    <property type="entry name" value="Metallo-depent_PP-like"/>
</dbReference>
<dbReference type="AlphaFoldDB" id="A0A447IQR4"/>
<dbReference type="PANTHER" id="PTHR46689:SF1">
    <property type="entry name" value="PHOD-LIKE PHOSPHATASE DOMAIN-CONTAINING PROTEIN"/>
    <property type="match status" value="1"/>
</dbReference>
<evidence type="ECO:0000313" key="3">
    <source>
        <dbReference type="Proteomes" id="UP000270743"/>
    </source>
</evidence>
<dbReference type="Pfam" id="PF19050">
    <property type="entry name" value="PhoD_2"/>
    <property type="match status" value="1"/>
</dbReference>
<dbReference type="Gene3D" id="3.60.21.70">
    <property type="entry name" value="PhoD-like phosphatase"/>
    <property type="match status" value="1"/>
</dbReference>
<evidence type="ECO:0000313" key="2">
    <source>
        <dbReference type="EMBL" id="VDS09873.1"/>
    </source>
</evidence>
<evidence type="ECO:0000259" key="1">
    <source>
        <dbReference type="Pfam" id="PF19050"/>
    </source>
</evidence>
<dbReference type="RefSeq" id="WP_126155483.1">
    <property type="nucleotide sequence ID" value="NZ_UZWE01000045.1"/>
</dbReference>
<dbReference type="EMBL" id="UZWE01000045">
    <property type="protein sequence ID" value="VDS09873.1"/>
    <property type="molecule type" value="Genomic_DNA"/>
</dbReference>
<protein>
    <submittedName>
        <fullName evidence="2">PhoD-like phosphatase</fullName>
    </submittedName>
</protein>
<sequence length="472" mass="51759">MVQNDGFAGPILHFRGCDGDGLRLAAISVRPEAAPPPGALTTSAGAVAPLLLARVAGLSVWRHDFVLAAGEAGYSLDGRDHPVETCLDGDIRIAFVSCNGEENGDLDRDGSERNRMWARLAQDHARAPFALLLQGGDQIYADEATHGHPLSEGWPDDVPDDPVPADLESLTRHLEAKFAQRYLMVLAAEGCADLFASLPSLSVWDDHDICDGWGSLPESRTASAVGQVLFSVARRMYLLFQHGATDADVPALFMDPTGSNLGWRRDLPGVTLFAPDLRSERHRRRVMGDAGWTAVESLRPSGDHVFMVSSVPLLGPRLSLLESLMMAVPRMQHYEDDLRDQWQSHAHRDEWRRMLGQILRMRQAAPVTVLSGEIHLATRAEMGPEDTKIHQLVASGISHRAPPRAYARALGLFAGLGDAPLRGHPIAIRPLPGQKHRYVAERNFLTLDRRGGRWQAVWHLENSGLTPPLALD</sequence>
<dbReference type="InterPro" id="IPR018946">
    <property type="entry name" value="PhoD-like_MPP"/>
</dbReference>
<dbReference type="InterPro" id="IPR038607">
    <property type="entry name" value="PhoD-like_sf"/>
</dbReference>
<dbReference type="Proteomes" id="UP000270743">
    <property type="component" value="Unassembled WGS sequence"/>
</dbReference>
<dbReference type="OrthoDB" id="327733at2"/>
<dbReference type="GO" id="GO:0016020">
    <property type="term" value="C:membrane"/>
    <property type="evidence" value="ECO:0007669"/>
    <property type="project" value="TreeGrafter"/>
</dbReference>
<feature type="domain" description="PhoD-like phosphatase" evidence="1">
    <location>
        <begin position="115"/>
        <end position="328"/>
    </location>
</feature>
<dbReference type="InterPro" id="IPR043904">
    <property type="entry name" value="PhoD_2-like"/>
</dbReference>
<accession>A0A447IQR4</accession>